<proteinExistence type="predicted"/>
<evidence type="ECO:0000256" key="1">
    <source>
        <dbReference type="SAM" id="MobiDB-lite"/>
    </source>
</evidence>
<dbReference type="AlphaFoldDB" id="A0A9Q0QCF7"/>
<evidence type="ECO:0000313" key="3">
    <source>
        <dbReference type="Proteomes" id="UP001151529"/>
    </source>
</evidence>
<organism evidence="2 3">
    <name type="scientific">Salix viminalis</name>
    <name type="common">Common osier</name>
    <name type="synonym">Basket willow</name>
    <dbReference type="NCBI Taxonomy" id="40686"/>
    <lineage>
        <taxon>Eukaryota</taxon>
        <taxon>Viridiplantae</taxon>
        <taxon>Streptophyta</taxon>
        <taxon>Embryophyta</taxon>
        <taxon>Tracheophyta</taxon>
        <taxon>Spermatophyta</taxon>
        <taxon>Magnoliopsida</taxon>
        <taxon>eudicotyledons</taxon>
        <taxon>Gunneridae</taxon>
        <taxon>Pentapetalae</taxon>
        <taxon>rosids</taxon>
        <taxon>fabids</taxon>
        <taxon>Malpighiales</taxon>
        <taxon>Salicaceae</taxon>
        <taxon>Saliceae</taxon>
        <taxon>Salix</taxon>
    </lineage>
</organism>
<accession>A0A9Q0QCF7</accession>
<feature type="compositionally biased region" description="Basic and acidic residues" evidence="1">
    <location>
        <begin position="37"/>
        <end position="58"/>
    </location>
</feature>
<gene>
    <name evidence="2" type="ORF">OIU85_029939</name>
</gene>
<reference evidence="2" key="1">
    <citation type="submission" date="2022-11" db="EMBL/GenBank/DDBJ databases">
        <authorList>
            <person name="Hyden B.L."/>
            <person name="Feng K."/>
            <person name="Yates T."/>
            <person name="Jawdy S."/>
            <person name="Smart L.B."/>
            <person name="Muchero W."/>
        </authorList>
    </citation>
    <scope>NUCLEOTIDE SEQUENCE</scope>
    <source>
        <tissue evidence="2">Shoot tip</tissue>
    </source>
</reference>
<dbReference type="EMBL" id="JAPFFL010000009">
    <property type="protein sequence ID" value="KAJ6704068.1"/>
    <property type="molecule type" value="Genomic_DNA"/>
</dbReference>
<keyword evidence="3" id="KW-1185">Reference proteome</keyword>
<protein>
    <submittedName>
        <fullName evidence="2">Uncharacterized protein</fullName>
    </submittedName>
</protein>
<feature type="region of interest" description="Disordered" evidence="1">
    <location>
        <begin position="20"/>
        <end position="80"/>
    </location>
</feature>
<dbReference type="Proteomes" id="UP001151529">
    <property type="component" value="Chromosome 3"/>
</dbReference>
<sequence length="80" mass="9014">MDKILGRLKIHIPATIPASRGKVRQCNDDDLPCQRRHGPEARRRSARVREGMVPKPDDDLPASQKPFAEVFPETADEAVR</sequence>
<comment type="caution">
    <text evidence="2">The sequence shown here is derived from an EMBL/GenBank/DDBJ whole genome shotgun (WGS) entry which is preliminary data.</text>
</comment>
<evidence type="ECO:0000313" key="2">
    <source>
        <dbReference type="EMBL" id="KAJ6704068.1"/>
    </source>
</evidence>
<reference evidence="2" key="2">
    <citation type="journal article" date="2023" name="Int. J. Mol. Sci.">
        <title>De Novo Assembly and Annotation of 11 Diverse Shrub Willow (Salix) Genomes Reveals Novel Gene Organization in Sex-Linked Regions.</title>
        <authorList>
            <person name="Hyden B."/>
            <person name="Feng K."/>
            <person name="Yates T.B."/>
            <person name="Jawdy S."/>
            <person name="Cereghino C."/>
            <person name="Smart L.B."/>
            <person name="Muchero W."/>
        </authorList>
    </citation>
    <scope>NUCLEOTIDE SEQUENCE [LARGE SCALE GENOMIC DNA]</scope>
    <source>
        <tissue evidence="2">Shoot tip</tissue>
    </source>
</reference>
<name>A0A9Q0QCF7_SALVM</name>